<sequence>MEYPYLNQHSFDSGCPDPGLSSCQRPYSYTDLTSCSQVSYRYSSPFHAPGMNTSSRGMITRPRTESVHMPPAAVTQTVFPTNMGFQRSLHAHVDYPRTLSYKMYPGNNGVLTEKRKQRRIRTTFTSGQLKELERAFHETHYPDVYTREEIAMKIDLTEARVQVWFQNRRAKFRKQERLKQQKPVHSSQNNSNDEATNKTAVNNTPPSGKVESSINKMTLKELCKGVSPLVLPSSALSPVDGKDSEEDAARWPASSESCSLLTTIVPAHTTLAPPNTCPVSPFSAFLSPSSGFSSHYSGSSMDTKHNLITQIF</sequence>
<dbReference type="Proteomes" id="UP000694941">
    <property type="component" value="Unplaced"/>
</dbReference>
<name>A0ABM1BEM2_LIMPO</name>
<keyword evidence="9" id="KW-1185">Reference proteome</keyword>
<keyword evidence="3 5" id="KW-0371">Homeobox</keyword>
<evidence type="ECO:0000256" key="4">
    <source>
        <dbReference type="ARBA" id="ARBA00023242"/>
    </source>
</evidence>
<dbReference type="InterPro" id="IPR001356">
    <property type="entry name" value="HD"/>
</dbReference>
<feature type="region of interest" description="Disordered" evidence="7">
    <location>
        <begin position="174"/>
        <end position="211"/>
    </location>
</feature>
<keyword evidence="4 5" id="KW-0539">Nucleus</keyword>
<evidence type="ECO:0000256" key="2">
    <source>
        <dbReference type="ARBA" id="ARBA00023125"/>
    </source>
</evidence>
<dbReference type="SMART" id="SM00389">
    <property type="entry name" value="HOX"/>
    <property type="match status" value="1"/>
</dbReference>
<dbReference type="SUPFAM" id="SSF46689">
    <property type="entry name" value="Homeodomain-like"/>
    <property type="match status" value="1"/>
</dbReference>
<evidence type="ECO:0000256" key="3">
    <source>
        <dbReference type="ARBA" id="ARBA00023155"/>
    </source>
</evidence>
<dbReference type="Pfam" id="PF00046">
    <property type="entry name" value="Homeodomain"/>
    <property type="match status" value="1"/>
</dbReference>
<gene>
    <name evidence="10" type="primary">LOC106464819</name>
</gene>
<dbReference type="InterPro" id="IPR050649">
    <property type="entry name" value="Paired_Homeobox_TFs"/>
</dbReference>
<evidence type="ECO:0000256" key="7">
    <source>
        <dbReference type="SAM" id="MobiDB-lite"/>
    </source>
</evidence>
<dbReference type="PANTHER" id="PTHR24329">
    <property type="entry name" value="HOMEOBOX PROTEIN ARISTALESS"/>
    <property type="match status" value="1"/>
</dbReference>
<feature type="compositionally biased region" description="Polar residues" evidence="7">
    <location>
        <begin position="183"/>
        <end position="211"/>
    </location>
</feature>
<dbReference type="PANTHER" id="PTHR24329:SF543">
    <property type="entry name" value="FI01017P-RELATED"/>
    <property type="match status" value="1"/>
</dbReference>
<protein>
    <submittedName>
        <fullName evidence="10">Paired mesoderm homeobox protein 2A-like</fullName>
    </submittedName>
</protein>
<evidence type="ECO:0000313" key="9">
    <source>
        <dbReference type="Proteomes" id="UP000694941"/>
    </source>
</evidence>
<evidence type="ECO:0000256" key="6">
    <source>
        <dbReference type="RuleBase" id="RU000682"/>
    </source>
</evidence>
<dbReference type="Gene3D" id="1.10.10.60">
    <property type="entry name" value="Homeodomain-like"/>
    <property type="match status" value="1"/>
</dbReference>
<organism evidence="9 10">
    <name type="scientific">Limulus polyphemus</name>
    <name type="common">Atlantic horseshoe crab</name>
    <dbReference type="NCBI Taxonomy" id="6850"/>
    <lineage>
        <taxon>Eukaryota</taxon>
        <taxon>Metazoa</taxon>
        <taxon>Ecdysozoa</taxon>
        <taxon>Arthropoda</taxon>
        <taxon>Chelicerata</taxon>
        <taxon>Merostomata</taxon>
        <taxon>Xiphosura</taxon>
        <taxon>Limulidae</taxon>
        <taxon>Limulus</taxon>
    </lineage>
</organism>
<dbReference type="InterPro" id="IPR009057">
    <property type="entry name" value="Homeodomain-like_sf"/>
</dbReference>
<evidence type="ECO:0000259" key="8">
    <source>
        <dbReference type="PROSITE" id="PS50071"/>
    </source>
</evidence>
<keyword evidence="2 5" id="KW-0238">DNA-binding</keyword>
<evidence type="ECO:0000256" key="1">
    <source>
        <dbReference type="ARBA" id="ARBA00004123"/>
    </source>
</evidence>
<dbReference type="GeneID" id="106464819"/>
<dbReference type="RefSeq" id="XP_013780429.2">
    <property type="nucleotide sequence ID" value="XM_013924975.2"/>
</dbReference>
<dbReference type="CDD" id="cd00086">
    <property type="entry name" value="homeodomain"/>
    <property type="match status" value="1"/>
</dbReference>
<feature type="DNA-binding region" description="Homeobox" evidence="5">
    <location>
        <begin position="117"/>
        <end position="176"/>
    </location>
</feature>
<dbReference type="PROSITE" id="PS00027">
    <property type="entry name" value="HOMEOBOX_1"/>
    <property type="match status" value="1"/>
</dbReference>
<accession>A0ABM1BEM2</accession>
<evidence type="ECO:0000256" key="5">
    <source>
        <dbReference type="PROSITE-ProRule" id="PRU00108"/>
    </source>
</evidence>
<dbReference type="PROSITE" id="PS50071">
    <property type="entry name" value="HOMEOBOX_2"/>
    <property type="match status" value="1"/>
</dbReference>
<proteinExistence type="predicted"/>
<dbReference type="InterPro" id="IPR017970">
    <property type="entry name" value="Homeobox_CS"/>
</dbReference>
<feature type="domain" description="Homeobox" evidence="8">
    <location>
        <begin position="115"/>
        <end position="175"/>
    </location>
</feature>
<comment type="subcellular location">
    <subcellularLocation>
        <location evidence="1 5 6">Nucleus</location>
    </subcellularLocation>
</comment>
<reference evidence="10" key="1">
    <citation type="submission" date="2025-08" db="UniProtKB">
        <authorList>
            <consortium name="RefSeq"/>
        </authorList>
    </citation>
    <scope>IDENTIFICATION</scope>
    <source>
        <tissue evidence="10">Muscle</tissue>
    </source>
</reference>
<evidence type="ECO:0000313" key="10">
    <source>
        <dbReference type="RefSeq" id="XP_013780429.2"/>
    </source>
</evidence>